<feature type="compositionally biased region" description="Gly residues" evidence="6">
    <location>
        <begin position="41"/>
        <end position="52"/>
    </location>
</feature>
<dbReference type="PANTHER" id="PTHR12934:SF11">
    <property type="entry name" value="LARGE RIBOSOMAL SUBUNIT PROTEIN UL15M"/>
    <property type="match status" value="1"/>
</dbReference>
<feature type="region of interest" description="Disordered" evidence="6">
    <location>
        <begin position="35"/>
        <end position="54"/>
    </location>
</feature>
<dbReference type="InterPro" id="IPR021131">
    <property type="entry name" value="Ribosomal_uL15/eL18"/>
</dbReference>
<evidence type="ECO:0000256" key="5">
    <source>
        <dbReference type="ARBA" id="ARBA00035423"/>
    </source>
</evidence>
<dbReference type="InterPro" id="IPR030878">
    <property type="entry name" value="Ribosomal_uL15"/>
</dbReference>
<reference evidence="8" key="1">
    <citation type="submission" date="2021-05" db="EMBL/GenBank/DDBJ databases">
        <authorList>
            <person name="Alioto T."/>
            <person name="Alioto T."/>
            <person name="Gomez Garrido J."/>
        </authorList>
    </citation>
    <scope>NUCLEOTIDE SEQUENCE</scope>
</reference>
<dbReference type="GO" id="GO:0003735">
    <property type="term" value="F:structural constituent of ribosome"/>
    <property type="evidence" value="ECO:0007669"/>
    <property type="project" value="InterPro"/>
</dbReference>
<name>A0A8D8UX38_9HEMI</name>
<dbReference type="EMBL" id="HBUF01347123">
    <property type="protein sequence ID" value="CAG6710472.1"/>
    <property type="molecule type" value="Transcribed_RNA"/>
</dbReference>
<evidence type="ECO:0000256" key="3">
    <source>
        <dbReference type="ARBA" id="ARBA00023274"/>
    </source>
</evidence>
<dbReference type="InterPro" id="IPR036227">
    <property type="entry name" value="Ribosomal_uL15/eL18_sf"/>
</dbReference>
<accession>A0A8D8UX38</accession>
<evidence type="ECO:0000256" key="6">
    <source>
        <dbReference type="SAM" id="MobiDB-lite"/>
    </source>
</evidence>
<evidence type="ECO:0000256" key="1">
    <source>
        <dbReference type="ARBA" id="ARBA00007320"/>
    </source>
</evidence>
<keyword evidence="2 8" id="KW-0689">Ribosomal protein</keyword>
<dbReference type="InterPro" id="IPR005749">
    <property type="entry name" value="Ribosomal_uL15_bac-type"/>
</dbReference>
<organism evidence="8">
    <name type="scientific">Cacopsylla melanoneura</name>
    <dbReference type="NCBI Taxonomy" id="428564"/>
    <lineage>
        <taxon>Eukaryota</taxon>
        <taxon>Metazoa</taxon>
        <taxon>Ecdysozoa</taxon>
        <taxon>Arthropoda</taxon>
        <taxon>Hexapoda</taxon>
        <taxon>Insecta</taxon>
        <taxon>Pterygota</taxon>
        <taxon>Neoptera</taxon>
        <taxon>Paraneoptera</taxon>
        <taxon>Hemiptera</taxon>
        <taxon>Sternorrhyncha</taxon>
        <taxon>Psylloidea</taxon>
        <taxon>Psyllidae</taxon>
        <taxon>Psyllinae</taxon>
        <taxon>Cacopsylla</taxon>
    </lineage>
</organism>
<evidence type="ECO:0000313" key="8">
    <source>
        <dbReference type="EMBL" id="CAG6710472.1"/>
    </source>
</evidence>
<feature type="domain" description="Large ribosomal subunit protein uL15/eL18" evidence="7">
    <location>
        <begin position="94"/>
        <end position="174"/>
    </location>
</feature>
<comment type="similarity">
    <text evidence="1">Belongs to the universal ribosomal protein uL15 family.</text>
</comment>
<evidence type="ECO:0000256" key="2">
    <source>
        <dbReference type="ARBA" id="ARBA00022980"/>
    </source>
</evidence>
<dbReference type="AlphaFoldDB" id="A0A8D8UX38"/>
<dbReference type="Pfam" id="PF00828">
    <property type="entry name" value="Ribosomal_L27A"/>
    <property type="match status" value="1"/>
</dbReference>
<sequence>MSFVNKLGDDALKMIRNLPRLTLGNLRRNKGAKQFNERGRGNYGGRTHGCGQKGSKARQNYMPLGYETGNNPFYKRFPHEPYYKGIESRRQYPPLSLLQLQKFIDTNRIDPSKPIDLATLCNTGLYTFDPLLNHYGVHLTHEGAENFKAKLNIEVQWTTEPVIAAIERNGGTITTAFFDIHSLHALKNPSMFFSRGEPIPLRFKPPQDAILYYNVRFLFPGEPIPLRFKPPQDAILYYTSPENRGYLSDPDQVSWQRFALAQKYGYTLPAIEQDPDFEMLTRRKDPRQIFYGLEPGWVVNVIEKTIFKPKDEELIEYYKS</sequence>
<protein>
    <recommendedName>
        <fullName evidence="4">Large ribosomal subunit protein uL15m</fullName>
    </recommendedName>
    <alternativeName>
        <fullName evidence="5">39S ribosomal protein L15, mitochondrial</fullName>
    </alternativeName>
</protein>
<dbReference type="GO" id="GO:0006412">
    <property type="term" value="P:translation"/>
    <property type="evidence" value="ECO:0007669"/>
    <property type="project" value="InterPro"/>
</dbReference>
<evidence type="ECO:0000259" key="7">
    <source>
        <dbReference type="Pfam" id="PF00828"/>
    </source>
</evidence>
<keyword evidence="3" id="KW-0687">Ribonucleoprotein</keyword>
<dbReference type="PANTHER" id="PTHR12934">
    <property type="entry name" value="50S RIBOSOMAL PROTEIN L15"/>
    <property type="match status" value="1"/>
</dbReference>
<dbReference type="SUPFAM" id="SSF52080">
    <property type="entry name" value="Ribosomal proteins L15p and L18e"/>
    <property type="match status" value="1"/>
</dbReference>
<proteinExistence type="inferred from homology"/>
<dbReference type="HAMAP" id="MF_01341">
    <property type="entry name" value="Ribosomal_uL15"/>
    <property type="match status" value="1"/>
</dbReference>
<evidence type="ECO:0000256" key="4">
    <source>
        <dbReference type="ARBA" id="ARBA00035299"/>
    </source>
</evidence>
<dbReference type="GO" id="GO:0005762">
    <property type="term" value="C:mitochondrial large ribosomal subunit"/>
    <property type="evidence" value="ECO:0007669"/>
    <property type="project" value="TreeGrafter"/>
</dbReference>